<dbReference type="Proteomes" id="UP001373196">
    <property type="component" value="Unassembled WGS sequence"/>
</dbReference>
<name>A0AB35Y6M0_9FIRM</name>
<proteinExistence type="predicted"/>
<keyword evidence="1" id="KW-0378">Hydrolase</keyword>
<dbReference type="PROSITE" id="PS01229">
    <property type="entry name" value="COF_2"/>
    <property type="match status" value="1"/>
</dbReference>
<evidence type="ECO:0000313" key="1">
    <source>
        <dbReference type="EMBL" id="MEJ5196074.1"/>
    </source>
</evidence>
<gene>
    <name evidence="1" type="ORF">WF834_07765</name>
</gene>
<organism evidence="1 2">
    <name type="scientific">Faecalibacterium wellingii</name>
    <dbReference type="NCBI Taxonomy" id="2929491"/>
    <lineage>
        <taxon>Bacteria</taxon>
        <taxon>Bacillati</taxon>
        <taxon>Bacillota</taxon>
        <taxon>Clostridia</taxon>
        <taxon>Eubacteriales</taxon>
        <taxon>Oscillospiraceae</taxon>
        <taxon>Faecalibacterium</taxon>
    </lineage>
</organism>
<dbReference type="InterPro" id="IPR000150">
    <property type="entry name" value="Cof"/>
</dbReference>
<dbReference type="InterPro" id="IPR006379">
    <property type="entry name" value="HAD-SF_hydro_IIB"/>
</dbReference>
<dbReference type="GO" id="GO:0000287">
    <property type="term" value="F:magnesium ion binding"/>
    <property type="evidence" value="ECO:0007669"/>
    <property type="project" value="TreeGrafter"/>
</dbReference>
<dbReference type="InterPro" id="IPR023214">
    <property type="entry name" value="HAD_sf"/>
</dbReference>
<sequence>MHKPKILFFDIDGTLIDMQKKCITPLMLSTLHKLQANGIRLAIATGRSPMTVPLEEFPGVQFDVFITFNGSYCYDKDRVLFASPIPTEDIRTLRRNAAALGRPMCLATESRLAANGTDADLADYCAIAKIPVPIAEDFDALAAGKVYQIMIGGRAEEYGRLMQDVHGAKIAAWWDRAMDIIPTAGGKGTGIAHVLAAYGIDKADAMAFGDGNNDLEMFGAVGTGVAMANGSDALKAAATDICGACAEDGIYHYCVEHGLIEA</sequence>
<dbReference type="Gene3D" id="3.30.1240.10">
    <property type="match status" value="1"/>
</dbReference>
<protein>
    <submittedName>
        <fullName evidence="1">Cof-type HAD-IIB family hydrolase</fullName>
    </submittedName>
</protein>
<dbReference type="Pfam" id="PF08282">
    <property type="entry name" value="Hydrolase_3"/>
    <property type="match status" value="1"/>
</dbReference>
<dbReference type="NCBIfam" id="TIGR01484">
    <property type="entry name" value="HAD-SF-IIB"/>
    <property type="match status" value="1"/>
</dbReference>
<dbReference type="RefSeq" id="WP_339395474.1">
    <property type="nucleotide sequence ID" value="NZ_JBBFGL010000006.1"/>
</dbReference>
<dbReference type="SFLD" id="SFLDG01140">
    <property type="entry name" value="C2.B:_Phosphomannomutase_and_P"/>
    <property type="match status" value="1"/>
</dbReference>
<dbReference type="GO" id="GO:0005829">
    <property type="term" value="C:cytosol"/>
    <property type="evidence" value="ECO:0007669"/>
    <property type="project" value="TreeGrafter"/>
</dbReference>
<dbReference type="AlphaFoldDB" id="A0AB35Y6M0"/>
<dbReference type="SFLD" id="SFLDS00003">
    <property type="entry name" value="Haloacid_Dehalogenase"/>
    <property type="match status" value="1"/>
</dbReference>
<reference evidence="1" key="1">
    <citation type="submission" date="2024-03" db="EMBL/GenBank/DDBJ databases">
        <authorList>
            <person name="Plomp N."/>
            <person name="Harmsen H.J."/>
        </authorList>
    </citation>
    <scope>NUCLEOTIDE SEQUENCE</scope>
    <source>
        <strain evidence="1">HTF-128</strain>
    </source>
</reference>
<dbReference type="PANTHER" id="PTHR10000">
    <property type="entry name" value="PHOSPHOSERINE PHOSPHATASE"/>
    <property type="match status" value="1"/>
</dbReference>
<dbReference type="SUPFAM" id="SSF56784">
    <property type="entry name" value="HAD-like"/>
    <property type="match status" value="1"/>
</dbReference>
<dbReference type="NCBIfam" id="TIGR00099">
    <property type="entry name" value="Cof-subfamily"/>
    <property type="match status" value="1"/>
</dbReference>
<evidence type="ECO:0000313" key="2">
    <source>
        <dbReference type="Proteomes" id="UP001373196"/>
    </source>
</evidence>
<accession>A0AB35Y6M0</accession>
<dbReference type="EMBL" id="JBBFGL010000006">
    <property type="protein sequence ID" value="MEJ5196074.1"/>
    <property type="molecule type" value="Genomic_DNA"/>
</dbReference>
<dbReference type="GO" id="GO:0016791">
    <property type="term" value="F:phosphatase activity"/>
    <property type="evidence" value="ECO:0007669"/>
    <property type="project" value="UniProtKB-ARBA"/>
</dbReference>
<dbReference type="Gene3D" id="3.40.50.1000">
    <property type="entry name" value="HAD superfamily/HAD-like"/>
    <property type="match status" value="1"/>
</dbReference>
<dbReference type="PANTHER" id="PTHR10000:SF25">
    <property type="entry name" value="PHOSPHATASE YKRA-RELATED"/>
    <property type="match status" value="1"/>
</dbReference>
<dbReference type="InterPro" id="IPR036412">
    <property type="entry name" value="HAD-like_sf"/>
</dbReference>
<comment type="caution">
    <text evidence="1">The sequence shown here is derived from an EMBL/GenBank/DDBJ whole genome shotgun (WGS) entry which is preliminary data.</text>
</comment>